<keyword evidence="6" id="KW-0238">DNA-binding</keyword>
<dbReference type="PANTHER" id="PTHR16515:SF49">
    <property type="entry name" value="GASTRULA ZINC FINGER PROTEIN XLCGF49.1-LIKE-RELATED"/>
    <property type="match status" value="1"/>
</dbReference>
<evidence type="ECO:0000256" key="5">
    <source>
        <dbReference type="ARBA" id="ARBA00022833"/>
    </source>
</evidence>
<evidence type="ECO:0000256" key="8">
    <source>
        <dbReference type="PROSITE-ProRule" id="PRU00042"/>
    </source>
</evidence>
<name>A0A6H5IPP6_9HYME</name>
<dbReference type="PROSITE" id="PS00028">
    <property type="entry name" value="ZINC_FINGER_C2H2_1"/>
    <property type="match status" value="2"/>
</dbReference>
<evidence type="ECO:0000256" key="7">
    <source>
        <dbReference type="ARBA" id="ARBA00023242"/>
    </source>
</evidence>
<dbReference type="InterPro" id="IPR013087">
    <property type="entry name" value="Znf_C2H2_type"/>
</dbReference>
<evidence type="ECO:0000256" key="1">
    <source>
        <dbReference type="ARBA" id="ARBA00004123"/>
    </source>
</evidence>
<feature type="chain" id="PRO_5026332108" description="C2H2-type domain-containing protein" evidence="9">
    <location>
        <begin position="22"/>
        <end position="612"/>
    </location>
</feature>
<comment type="subcellular location">
    <subcellularLocation>
        <location evidence="1">Nucleus</location>
    </subcellularLocation>
</comment>
<keyword evidence="2" id="KW-0479">Metal-binding</keyword>
<reference evidence="11 12" key="1">
    <citation type="submission" date="2020-02" db="EMBL/GenBank/DDBJ databases">
        <authorList>
            <person name="Ferguson B K."/>
        </authorList>
    </citation>
    <scope>NUCLEOTIDE SEQUENCE [LARGE SCALE GENOMIC DNA]</scope>
</reference>
<dbReference type="FunFam" id="3.30.160.60:FF:000100">
    <property type="entry name" value="Zinc finger 45-like"/>
    <property type="match status" value="1"/>
</dbReference>
<evidence type="ECO:0000259" key="10">
    <source>
        <dbReference type="PROSITE" id="PS50157"/>
    </source>
</evidence>
<dbReference type="PANTHER" id="PTHR16515">
    <property type="entry name" value="PR DOMAIN ZINC FINGER PROTEIN"/>
    <property type="match status" value="1"/>
</dbReference>
<evidence type="ECO:0000256" key="9">
    <source>
        <dbReference type="SAM" id="SignalP"/>
    </source>
</evidence>
<evidence type="ECO:0000256" key="2">
    <source>
        <dbReference type="ARBA" id="ARBA00022723"/>
    </source>
</evidence>
<evidence type="ECO:0000256" key="4">
    <source>
        <dbReference type="ARBA" id="ARBA00022771"/>
    </source>
</evidence>
<feature type="domain" description="C2H2-type" evidence="10">
    <location>
        <begin position="340"/>
        <end position="367"/>
    </location>
</feature>
<dbReference type="GO" id="GO:0003677">
    <property type="term" value="F:DNA binding"/>
    <property type="evidence" value="ECO:0007669"/>
    <property type="project" value="UniProtKB-KW"/>
</dbReference>
<gene>
    <name evidence="11" type="ORF">TBRA_LOCUS9537</name>
</gene>
<dbReference type="Gene3D" id="3.30.160.60">
    <property type="entry name" value="Classic Zinc Finger"/>
    <property type="match status" value="3"/>
</dbReference>
<keyword evidence="3" id="KW-0677">Repeat</keyword>
<evidence type="ECO:0000313" key="11">
    <source>
        <dbReference type="EMBL" id="CAB0037723.1"/>
    </source>
</evidence>
<dbReference type="AlphaFoldDB" id="A0A6H5IPP6"/>
<dbReference type="GO" id="GO:0008270">
    <property type="term" value="F:zinc ion binding"/>
    <property type="evidence" value="ECO:0007669"/>
    <property type="project" value="UniProtKB-KW"/>
</dbReference>
<dbReference type="PROSITE" id="PS50157">
    <property type="entry name" value="ZINC_FINGER_C2H2_2"/>
    <property type="match status" value="3"/>
</dbReference>
<dbReference type="SMART" id="SM00355">
    <property type="entry name" value="ZnF_C2H2"/>
    <property type="match status" value="3"/>
</dbReference>
<dbReference type="EMBL" id="CADCXV010000866">
    <property type="protein sequence ID" value="CAB0037723.1"/>
    <property type="molecule type" value="Genomic_DNA"/>
</dbReference>
<dbReference type="Proteomes" id="UP000479190">
    <property type="component" value="Unassembled WGS sequence"/>
</dbReference>
<feature type="domain" description="C2H2-type" evidence="10">
    <location>
        <begin position="311"/>
        <end position="339"/>
    </location>
</feature>
<feature type="signal peptide" evidence="9">
    <location>
        <begin position="1"/>
        <end position="21"/>
    </location>
</feature>
<keyword evidence="7" id="KW-0539">Nucleus</keyword>
<dbReference type="Pfam" id="PF00096">
    <property type="entry name" value="zf-C2H2"/>
    <property type="match status" value="2"/>
</dbReference>
<dbReference type="InterPro" id="IPR050331">
    <property type="entry name" value="Zinc_finger"/>
</dbReference>
<keyword evidence="9" id="KW-0732">Signal</keyword>
<protein>
    <recommendedName>
        <fullName evidence="10">C2H2-type domain-containing protein</fullName>
    </recommendedName>
</protein>
<dbReference type="GO" id="GO:0010468">
    <property type="term" value="P:regulation of gene expression"/>
    <property type="evidence" value="ECO:0007669"/>
    <property type="project" value="TreeGrafter"/>
</dbReference>
<keyword evidence="4 8" id="KW-0863">Zinc-finger</keyword>
<evidence type="ECO:0000256" key="3">
    <source>
        <dbReference type="ARBA" id="ARBA00022737"/>
    </source>
</evidence>
<evidence type="ECO:0000256" key="6">
    <source>
        <dbReference type="ARBA" id="ARBA00023125"/>
    </source>
</evidence>
<dbReference type="InterPro" id="IPR036236">
    <property type="entry name" value="Znf_C2H2_sf"/>
</dbReference>
<dbReference type="SUPFAM" id="SSF57667">
    <property type="entry name" value="beta-beta-alpha zinc fingers"/>
    <property type="match status" value="2"/>
</dbReference>
<organism evidence="11 12">
    <name type="scientific">Trichogramma brassicae</name>
    <dbReference type="NCBI Taxonomy" id="86971"/>
    <lineage>
        <taxon>Eukaryota</taxon>
        <taxon>Metazoa</taxon>
        <taxon>Ecdysozoa</taxon>
        <taxon>Arthropoda</taxon>
        <taxon>Hexapoda</taxon>
        <taxon>Insecta</taxon>
        <taxon>Pterygota</taxon>
        <taxon>Neoptera</taxon>
        <taxon>Endopterygota</taxon>
        <taxon>Hymenoptera</taxon>
        <taxon>Apocrita</taxon>
        <taxon>Proctotrupomorpha</taxon>
        <taxon>Chalcidoidea</taxon>
        <taxon>Trichogrammatidae</taxon>
        <taxon>Trichogramma</taxon>
    </lineage>
</organism>
<proteinExistence type="predicted"/>
<keyword evidence="5" id="KW-0862">Zinc</keyword>
<sequence length="612" mass="68512">MRAFRACVFYIFLFICTETGAGPPPHLVKHAAQCSSSSSSSTVAITCQRALARRNSPRALVVLVHRVGLTKKPFLDFRARRRYTMCTPSLSRHPNTAALGSFASRRGHWKSVPRSYLRDESLKVSARCARERALREPATHTHYAWLPSNMFVLRASPTILREKRTQNISSDVRTPLRAETLNELSRRCSSTSSLQRYIYRRCTLTNLLRHCAPSRAHRGCTRCMCASTAEGKSSATCAATAASAAAAAAARNCYTLHPPRTYSDDESDDFKRRAVHYRSKLFECDICHKSFGLKSDLKRHISLVHNRSKPFECDICHKSFGQKGNLKAHISAVHDRIKPFQCEIRHKSFGQKNNLNQHIAVHNRSKPFKCDICHKLFGQKSAEAVQLADPRLYTCILAAVQVYPRLFAGFSRRDCSSIFCAPSLSFKLELQRMKNIQARVGAARSSSSASLATSSVQLWVHVPGHASVQRCITILYATIARQCIGIFARTIRPRETEGLSGRDNDAVYSTHTHVRAEFLSSCRVVVYIYVYKTTTTTTTTTTEESRSQLVRTCMHLYSSVTTCALRMLGSARAAILQQQQQQRSKESLSRQASSARDSLIYANGACPHGSYN</sequence>
<evidence type="ECO:0000313" key="12">
    <source>
        <dbReference type="Proteomes" id="UP000479190"/>
    </source>
</evidence>
<keyword evidence="12" id="KW-1185">Reference proteome</keyword>
<accession>A0A6H5IPP6</accession>
<feature type="domain" description="C2H2-type" evidence="10">
    <location>
        <begin position="282"/>
        <end position="310"/>
    </location>
</feature>
<dbReference type="GO" id="GO:0005634">
    <property type="term" value="C:nucleus"/>
    <property type="evidence" value="ECO:0007669"/>
    <property type="project" value="UniProtKB-SubCell"/>
</dbReference>